<dbReference type="Proteomes" id="UP001583177">
    <property type="component" value="Unassembled WGS sequence"/>
</dbReference>
<evidence type="ECO:0000313" key="3">
    <source>
        <dbReference type="Proteomes" id="UP001583177"/>
    </source>
</evidence>
<gene>
    <name evidence="2" type="ORF">Daus18300_013261</name>
</gene>
<feature type="region of interest" description="Disordered" evidence="1">
    <location>
        <begin position="118"/>
        <end position="232"/>
    </location>
</feature>
<sequence>MIARPQSTKAWPFVIYTPECIEAGKADLEKDFSSFFEDEDPIAARSPERLDAPEELNAGKSAPEELNAGKRKEYYDQGPDMHQENGLDSNAEAESETDDSTGAYCRATKKVWSDEANFKLADSPLCTPNGTDSRASKKVRFSLDTTEPVGLAPGSNGSGKKASRSPVAKDSPTSWSCKKASRSPIANDSPTKKKPRHSPRGKGSDVAKPGPDQTYTKRLREPSQRKPSRRKS</sequence>
<evidence type="ECO:0000313" key="2">
    <source>
        <dbReference type="EMBL" id="KAL1849437.1"/>
    </source>
</evidence>
<feature type="region of interest" description="Disordered" evidence="1">
    <location>
        <begin position="38"/>
        <end position="101"/>
    </location>
</feature>
<evidence type="ECO:0000256" key="1">
    <source>
        <dbReference type="SAM" id="MobiDB-lite"/>
    </source>
</evidence>
<keyword evidence="3" id="KW-1185">Reference proteome</keyword>
<proteinExistence type="predicted"/>
<protein>
    <submittedName>
        <fullName evidence="2">Uncharacterized protein</fullName>
    </submittedName>
</protein>
<comment type="caution">
    <text evidence="2">The sequence shown here is derived from an EMBL/GenBank/DDBJ whole genome shotgun (WGS) entry which is preliminary data.</text>
</comment>
<accession>A0ABR3VZQ5</accession>
<dbReference type="EMBL" id="JAWRVE010000200">
    <property type="protein sequence ID" value="KAL1849437.1"/>
    <property type="molecule type" value="Genomic_DNA"/>
</dbReference>
<reference evidence="2 3" key="1">
    <citation type="journal article" date="2024" name="IMA Fungus">
        <title>IMA Genome - F19 : A genome assembly and annotation guide to empower mycologists, including annotated draft genome sequences of Ceratocystis pirilliformis, Diaporthe australafricana, Fusarium ophioides, Paecilomyces lecythidis, and Sporothrix stenoceras.</title>
        <authorList>
            <person name="Aylward J."/>
            <person name="Wilson A.M."/>
            <person name="Visagie C.M."/>
            <person name="Spraker J."/>
            <person name="Barnes I."/>
            <person name="Buitendag C."/>
            <person name="Ceriani C."/>
            <person name="Del Mar Angel L."/>
            <person name="du Plessis D."/>
            <person name="Fuchs T."/>
            <person name="Gasser K."/>
            <person name="Kramer D."/>
            <person name="Li W."/>
            <person name="Munsamy K."/>
            <person name="Piso A."/>
            <person name="Price J.L."/>
            <person name="Sonnekus B."/>
            <person name="Thomas C."/>
            <person name="van der Nest A."/>
            <person name="van Dijk A."/>
            <person name="van Heerden A."/>
            <person name="van Vuuren N."/>
            <person name="Yilmaz N."/>
            <person name="Duong T.A."/>
            <person name="van der Merwe N.A."/>
            <person name="Wingfield M.J."/>
            <person name="Wingfield B.D."/>
        </authorList>
    </citation>
    <scope>NUCLEOTIDE SEQUENCE [LARGE SCALE GENOMIC DNA]</scope>
    <source>
        <strain evidence="2 3">CMW 18300</strain>
    </source>
</reference>
<feature type="compositionally biased region" description="Basic and acidic residues" evidence="1">
    <location>
        <begin position="67"/>
        <end position="85"/>
    </location>
</feature>
<name>A0ABR3VZQ5_9PEZI</name>
<organism evidence="2 3">
    <name type="scientific">Diaporthe australafricana</name>
    <dbReference type="NCBI Taxonomy" id="127596"/>
    <lineage>
        <taxon>Eukaryota</taxon>
        <taxon>Fungi</taxon>
        <taxon>Dikarya</taxon>
        <taxon>Ascomycota</taxon>
        <taxon>Pezizomycotina</taxon>
        <taxon>Sordariomycetes</taxon>
        <taxon>Sordariomycetidae</taxon>
        <taxon>Diaporthales</taxon>
        <taxon>Diaporthaceae</taxon>
        <taxon>Diaporthe</taxon>
    </lineage>
</organism>